<dbReference type="AlphaFoldDB" id="A0A4U8UWN6"/>
<name>A0A4U8UWN6_STECR</name>
<gene>
    <name evidence="1" type="ORF">L596_004669</name>
</gene>
<evidence type="ECO:0000313" key="2">
    <source>
        <dbReference type="Proteomes" id="UP000298663"/>
    </source>
</evidence>
<evidence type="ECO:0000313" key="1">
    <source>
        <dbReference type="EMBL" id="TMS37811.1"/>
    </source>
</evidence>
<proteinExistence type="predicted"/>
<sequence length="68" mass="7649">MGCSSEHSSANVPVYHVSTELFGLFAFRLTSVAFHVSYDSGVYSFSSKPDFRDVRDFTFISILLSLKF</sequence>
<dbReference type="EMBL" id="AZBU02000001">
    <property type="protein sequence ID" value="TMS37811.1"/>
    <property type="molecule type" value="Genomic_DNA"/>
</dbReference>
<organism evidence="1 2">
    <name type="scientific">Steinernema carpocapsae</name>
    <name type="common">Entomopathogenic nematode</name>
    <dbReference type="NCBI Taxonomy" id="34508"/>
    <lineage>
        <taxon>Eukaryota</taxon>
        <taxon>Metazoa</taxon>
        <taxon>Ecdysozoa</taxon>
        <taxon>Nematoda</taxon>
        <taxon>Chromadorea</taxon>
        <taxon>Rhabditida</taxon>
        <taxon>Tylenchina</taxon>
        <taxon>Panagrolaimomorpha</taxon>
        <taxon>Strongyloidoidea</taxon>
        <taxon>Steinernematidae</taxon>
        <taxon>Steinernema</taxon>
    </lineage>
</organism>
<dbReference type="Proteomes" id="UP000298663">
    <property type="component" value="Chromosome X"/>
</dbReference>
<keyword evidence="2" id="KW-1185">Reference proteome</keyword>
<reference evidence="1 2" key="2">
    <citation type="journal article" date="2019" name="G3 (Bethesda)">
        <title>Hybrid Assembly of the Genome of the Entomopathogenic Nematode Steinernema carpocapsae Identifies the X-Chromosome.</title>
        <authorList>
            <person name="Serra L."/>
            <person name="Macchietto M."/>
            <person name="Macias-Munoz A."/>
            <person name="McGill C.J."/>
            <person name="Rodriguez I.M."/>
            <person name="Rodriguez B."/>
            <person name="Murad R."/>
            <person name="Mortazavi A."/>
        </authorList>
    </citation>
    <scope>NUCLEOTIDE SEQUENCE [LARGE SCALE GENOMIC DNA]</scope>
    <source>
        <strain evidence="1 2">ALL</strain>
    </source>
</reference>
<comment type="caution">
    <text evidence="1">The sequence shown here is derived from an EMBL/GenBank/DDBJ whole genome shotgun (WGS) entry which is preliminary data.</text>
</comment>
<protein>
    <submittedName>
        <fullName evidence="1">Uncharacterized protein</fullName>
    </submittedName>
</protein>
<accession>A0A4U8UWN6</accession>
<reference evidence="1 2" key="1">
    <citation type="journal article" date="2015" name="Genome Biol.">
        <title>Comparative genomics of Steinernema reveals deeply conserved gene regulatory networks.</title>
        <authorList>
            <person name="Dillman A.R."/>
            <person name="Macchietto M."/>
            <person name="Porter C.F."/>
            <person name="Rogers A."/>
            <person name="Williams B."/>
            <person name="Antoshechkin I."/>
            <person name="Lee M.M."/>
            <person name="Goodwin Z."/>
            <person name="Lu X."/>
            <person name="Lewis E.E."/>
            <person name="Goodrich-Blair H."/>
            <person name="Stock S.P."/>
            <person name="Adams B.J."/>
            <person name="Sternberg P.W."/>
            <person name="Mortazavi A."/>
        </authorList>
    </citation>
    <scope>NUCLEOTIDE SEQUENCE [LARGE SCALE GENOMIC DNA]</scope>
    <source>
        <strain evidence="1 2">ALL</strain>
    </source>
</reference>
<dbReference type="EMBL" id="CM016762">
    <property type="protein sequence ID" value="TMS37811.1"/>
    <property type="molecule type" value="Genomic_DNA"/>
</dbReference>